<evidence type="ECO:0000259" key="2">
    <source>
        <dbReference type="SMART" id="SM00458"/>
    </source>
</evidence>
<dbReference type="Gene3D" id="2.80.10.50">
    <property type="match status" value="1"/>
</dbReference>
<dbReference type="EMBL" id="CP120997">
    <property type="protein sequence ID" value="WLQ35693.1"/>
    <property type="molecule type" value="Genomic_DNA"/>
</dbReference>
<dbReference type="Proteomes" id="UP001239522">
    <property type="component" value="Chromosome"/>
</dbReference>
<dbReference type="Pfam" id="PF00652">
    <property type="entry name" value="Ricin_B_lectin"/>
    <property type="match status" value="1"/>
</dbReference>
<dbReference type="InterPro" id="IPR035992">
    <property type="entry name" value="Ricin_B-like_lectins"/>
</dbReference>
<dbReference type="CDD" id="cd23451">
    <property type="entry name" value="beta-trefoil_Ricin_laminarinase"/>
    <property type="match status" value="1"/>
</dbReference>
<proteinExistence type="predicted"/>
<reference evidence="3 4" key="1">
    <citation type="submission" date="2023-03" db="EMBL/GenBank/DDBJ databases">
        <title>Isolation and description of six Streptomyces strains from soil environments, able to metabolize different microbial glucans.</title>
        <authorList>
            <person name="Widen T."/>
            <person name="Larsbrink J."/>
        </authorList>
    </citation>
    <scope>NUCLEOTIDE SEQUENCE [LARGE SCALE GENOMIC DNA]</scope>
    <source>
        <strain evidence="3 4">Mut1</strain>
    </source>
</reference>
<accession>A0ABY9HMC2</accession>
<keyword evidence="1" id="KW-0732">Signal</keyword>
<gene>
    <name evidence="3" type="ORF">P8A18_20730</name>
</gene>
<feature type="signal peptide" evidence="1">
    <location>
        <begin position="1"/>
        <end position="27"/>
    </location>
</feature>
<protein>
    <submittedName>
        <fullName evidence="3">Ricin-type beta-trefoil lectin domain protein</fullName>
    </submittedName>
</protein>
<name>A0ABY9HMC2_9ACTN</name>
<sequence length="239" mass="25221">MRRIVTALVAMFALLVTPLIAGSPAQAADWPGSCTTSYSGPLGVATCTGVAPATKWQAIDVCALFIPGVLLPYEYWAGGNTVTGNGTSTVVCGIGEYAENHVRAVTLADGRVHTPIVGWGGKCVDVAGASAQNAAAVQLYDCNNTTAQDWALASDGTLRALGKCLNVQQGNTANGTKVELYDCRAGWDSEQWQYRTDGSLMNTQSGRCLDAPDNTTANKTRLQIWDCNGNANQHWTMTA</sequence>
<evidence type="ECO:0000313" key="4">
    <source>
        <dbReference type="Proteomes" id="UP001239522"/>
    </source>
</evidence>
<evidence type="ECO:0000256" key="1">
    <source>
        <dbReference type="SAM" id="SignalP"/>
    </source>
</evidence>
<feature type="chain" id="PRO_5046762772" evidence="1">
    <location>
        <begin position="28"/>
        <end position="239"/>
    </location>
</feature>
<organism evidence="3 4">
    <name type="scientific">Streptomyces castrisilvae</name>
    <dbReference type="NCBI Taxonomy" id="3033811"/>
    <lineage>
        <taxon>Bacteria</taxon>
        <taxon>Bacillati</taxon>
        <taxon>Actinomycetota</taxon>
        <taxon>Actinomycetes</taxon>
        <taxon>Kitasatosporales</taxon>
        <taxon>Streptomycetaceae</taxon>
        <taxon>Streptomyces</taxon>
    </lineage>
</organism>
<feature type="domain" description="Ricin B lectin" evidence="2">
    <location>
        <begin position="110"/>
        <end position="238"/>
    </location>
</feature>
<dbReference type="InterPro" id="IPR000772">
    <property type="entry name" value="Ricin_B_lectin"/>
</dbReference>
<dbReference type="RefSeq" id="WP_306056547.1">
    <property type="nucleotide sequence ID" value="NZ_CP120997.1"/>
</dbReference>
<keyword evidence="4" id="KW-1185">Reference proteome</keyword>
<dbReference type="SMART" id="SM00458">
    <property type="entry name" value="RICIN"/>
    <property type="match status" value="1"/>
</dbReference>
<dbReference type="PROSITE" id="PS50231">
    <property type="entry name" value="RICIN_B_LECTIN"/>
    <property type="match status" value="1"/>
</dbReference>
<dbReference type="SUPFAM" id="SSF50370">
    <property type="entry name" value="Ricin B-like lectins"/>
    <property type="match status" value="1"/>
</dbReference>
<evidence type="ECO:0000313" key="3">
    <source>
        <dbReference type="EMBL" id="WLQ35693.1"/>
    </source>
</evidence>